<gene>
    <name evidence="1" type="ORF">IMO23_13805</name>
</gene>
<accession>A0A837QL04</accession>
<name>A0A837QL04_ACIBA</name>
<dbReference type="Proteomes" id="UP000594659">
    <property type="component" value="Chromosome"/>
</dbReference>
<evidence type="ECO:0000313" key="1">
    <source>
        <dbReference type="EMBL" id="QPF15154.1"/>
    </source>
</evidence>
<organism evidence="1 2">
    <name type="scientific">Acinetobacter baumannii</name>
    <dbReference type="NCBI Taxonomy" id="470"/>
    <lineage>
        <taxon>Bacteria</taxon>
        <taxon>Pseudomonadati</taxon>
        <taxon>Pseudomonadota</taxon>
        <taxon>Gammaproteobacteria</taxon>
        <taxon>Moraxellales</taxon>
        <taxon>Moraxellaceae</taxon>
        <taxon>Acinetobacter</taxon>
        <taxon>Acinetobacter calcoaceticus/baumannii complex</taxon>
    </lineage>
</organism>
<dbReference type="EMBL" id="CP062919">
    <property type="protein sequence ID" value="QPF15154.1"/>
    <property type="molecule type" value="Genomic_DNA"/>
</dbReference>
<reference evidence="1 2" key="1">
    <citation type="submission" date="2020-09" db="EMBL/GenBank/DDBJ databases">
        <title>Resistance determinants and their genetic context in bacteria from a longitudinal study of pigs reared under conventional and antibiotic-free husbandry practices.</title>
        <authorList>
            <person name="Poulin-Laprade D."/>
            <person name="Brouard J.-S."/>
            <person name="Gagnon N."/>
            <person name="Turcotte A."/>
            <person name="Langlois A."/>
            <person name="Matte J.J."/>
            <person name="Carrillo C.D."/>
            <person name="Zaheer R."/>
            <person name="McAllister T."/>
            <person name="Topp E."/>
            <person name="Talbot G."/>
        </authorList>
    </citation>
    <scope>NUCLEOTIDE SEQUENCE [LARGE SCALE GENOMIC DNA]</scope>
    <source>
        <strain evidence="1 2">Res13-Abat-PEA21-P4-01-A</strain>
    </source>
</reference>
<protein>
    <submittedName>
        <fullName evidence="1">Uncharacterized protein</fullName>
    </submittedName>
</protein>
<sequence>MEDKNDPFVLDICFLGSEAEVKDYFNKLIRADLDVQNKKLISINVLKEYISTKKPSDLDSDLEQYIIDIELICWHIHDSALISLLHIYGDQINLAYQGVLTISVQQAFDDFSKYINEWLENQFNIIE</sequence>
<proteinExistence type="predicted"/>
<evidence type="ECO:0000313" key="2">
    <source>
        <dbReference type="Proteomes" id="UP000594659"/>
    </source>
</evidence>
<dbReference type="AlphaFoldDB" id="A0A837QL04"/>
<dbReference type="RefSeq" id="WP_000389632.1">
    <property type="nucleotide sequence ID" value="NZ_CP038262.1"/>
</dbReference>